<feature type="transmembrane region" description="Helical" evidence="6">
    <location>
        <begin position="296"/>
        <end position="318"/>
    </location>
</feature>
<keyword evidence="3 6" id="KW-0812">Transmembrane</keyword>
<sequence length="438" mass="50197">MSKFLINRFKNSTNFGALLSNGLLAGMRLLNFTLLARSTSKTDFGIWIIYLTTVNFVEMVRFGLLRTAYVKYTSGLEKVDRDPIEGSSWILAILFSGIVFLACLLLFWLPLEVSEGFQYFFYYYPLYSLVILPFHYATFRFQTYRKFFHIFRITLVQTGLWAILLLYHYFQPQSIQWLIRAHLSASFLSGLVALLGGWSNVLAIKKAEFQWIKRLLGFGKFSIGTLIGSNLLKSADTYLINYFLGPAATALYNIPLRLTEMLEIPLRALAQTALPKISKAANQNSKTEVSQLFAQYTTFASIIYFPMLLLAFLLAPWLVEFVGGAAYRETYPIFRIFLVAAIFLPLDRFTGITLDAVNLPQINLKKVVLMALCNVMGDVLILLFLPQLNWVAVVTINTLFIGMLYGIHQLRALKIIDRQHLFHFWFKYSQRIKSLKNG</sequence>
<dbReference type="InterPro" id="IPR050833">
    <property type="entry name" value="Poly_Biosynth_Transport"/>
</dbReference>
<feature type="transmembrane region" description="Helical" evidence="6">
    <location>
        <begin position="12"/>
        <end position="32"/>
    </location>
</feature>
<feature type="transmembrane region" description="Helical" evidence="6">
    <location>
        <begin position="367"/>
        <end position="384"/>
    </location>
</feature>
<dbReference type="GO" id="GO:0005886">
    <property type="term" value="C:plasma membrane"/>
    <property type="evidence" value="ECO:0007669"/>
    <property type="project" value="UniProtKB-SubCell"/>
</dbReference>
<reference evidence="7 8" key="1">
    <citation type="submission" date="2021-12" db="EMBL/GenBank/DDBJ databases">
        <title>Genome sequencing of bacteria with rrn-lacking chromosome and rrn-plasmid.</title>
        <authorList>
            <person name="Anda M."/>
            <person name="Iwasaki W."/>
        </authorList>
    </citation>
    <scope>NUCLEOTIDE SEQUENCE [LARGE SCALE GENOMIC DNA]</scope>
    <source>
        <strain evidence="7 8">NBRC 15940</strain>
    </source>
</reference>
<dbReference type="PANTHER" id="PTHR30250">
    <property type="entry name" value="PST FAMILY PREDICTED COLANIC ACID TRANSPORTER"/>
    <property type="match status" value="1"/>
</dbReference>
<proteinExistence type="predicted"/>
<protein>
    <recommendedName>
        <fullName evidence="9">Polysaccharide biosynthesis protein C-terminal domain-containing protein</fullName>
    </recommendedName>
</protein>
<comment type="subcellular location">
    <subcellularLocation>
        <location evidence="1">Cell membrane</location>
        <topology evidence="1">Multi-pass membrane protein</topology>
    </subcellularLocation>
</comment>
<dbReference type="AlphaFoldDB" id="A0AAN4VWI4"/>
<dbReference type="EMBL" id="BQKE01000001">
    <property type="protein sequence ID" value="GJM61296.1"/>
    <property type="molecule type" value="Genomic_DNA"/>
</dbReference>
<organism evidence="7 8">
    <name type="scientific">Persicobacter diffluens</name>
    <dbReference type="NCBI Taxonomy" id="981"/>
    <lineage>
        <taxon>Bacteria</taxon>
        <taxon>Pseudomonadati</taxon>
        <taxon>Bacteroidota</taxon>
        <taxon>Cytophagia</taxon>
        <taxon>Cytophagales</taxon>
        <taxon>Persicobacteraceae</taxon>
        <taxon>Persicobacter</taxon>
    </lineage>
</organism>
<evidence type="ECO:0000256" key="5">
    <source>
        <dbReference type="ARBA" id="ARBA00023136"/>
    </source>
</evidence>
<feature type="transmembrane region" description="Helical" evidence="6">
    <location>
        <begin position="390"/>
        <end position="408"/>
    </location>
</feature>
<dbReference type="Proteomes" id="UP001310022">
    <property type="component" value="Unassembled WGS sequence"/>
</dbReference>
<feature type="transmembrane region" description="Helical" evidence="6">
    <location>
        <begin position="86"/>
        <end position="109"/>
    </location>
</feature>
<name>A0AAN4VWI4_9BACT</name>
<gene>
    <name evidence="7" type="ORF">PEDI_18480</name>
</gene>
<evidence type="ECO:0000256" key="3">
    <source>
        <dbReference type="ARBA" id="ARBA00022692"/>
    </source>
</evidence>
<keyword evidence="5 6" id="KW-0472">Membrane</keyword>
<feature type="transmembrane region" description="Helical" evidence="6">
    <location>
        <begin position="330"/>
        <end position="346"/>
    </location>
</feature>
<evidence type="ECO:0008006" key="9">
    <source>
        <dbReference type="Google" id="ProtNLM"/>
    </source>
</evidence>
<evidence type="ECO:0000256" key="2">
    <source>
        <dbReference type="ARBA" id="ARBA00022475"/>
    </source>
</evidence>
<evidence type="ECO:0000313" key="8">
    <source>
        <dbReference type="Proteomes" id="UP001310022"/>
    </source>
</evidence>
<dbReference type="RefSeq" id="WP_338236872.1">
    <property type="nucleotide sequence ID" value="NZ_BQKE01000001.1"/>
</dbReference>
<evidence type="ECO:0000256" key="6">
    <source>
        <dbReference type="SAM" id="Phobius"/>
    </source>
</evidence>
<feature type="transmembrane region" description="Helical" evidence="6">
    <location>
        <begin position="150"/>
        <end position="170"/>
    </location>
</feature>
<comment type="caution">
    <text evidence="7">The sequence shown here is derived from an EMBL/GenBank/DDBJ whole genome shotgun (WGS) entry which is preliminary data.</text>
</comment>
<evidence type="ECO:0000256" key="4">
    <source>
        <dbReference type="ARBA" id="ARBA00022989"/>
    </source>
</evidence>
<evidence type="ECO:0000313" key="7">
    <source>
        <dbReference type="EMBL" id="GJM61296.1"/>
    </source>
</evidence>
<dbReference type="Pfam" id="PF13440">
    <property type="entry name" value="Polysacc_synt_3"/>
    <property type="match status" value="1"/>
</dbReference>
<dbReference type="PANTHER" id="PTHR30250:SF11">
    <property type="entry name" value="O-ANTIGEN TRANSPORTER-RELATED"/>
    <property type="match status" value="1"/>
</dbReference>
<evidence type="ECO:0000256" key="1">
    <source>
        <dbReference type="ARBA" id="ARBA00004651"/>
    </source>
</evidence>
<keyword evidence="2" id="KW-1003">Cell membrane</keyword>
<keyword evidence="8" id="KW-1185">Reference proteome</keyword>
<feature type="transmembrane region" description="Helical" evidence="6">
    <location>
        <begin position="182"/>
        <end position="203"/>
    </location>
</feature>
<keyword evidence="4 6" id="KW-1133">Transmembrane helix</keyword>
<feature type="transmembrane region" description="Helical" evidence="6">
    <location>
        <begin position="121"/>
        <end position="138"/>
    </location>
</feature>
<feature type="transmembrane region" description="Helical" evidence="6">
    <location>
        <begin position="44"/>
        <end position="65"/>
    </location>
</feature>
<accession>A0AAN4VWI4</accession>